<reference evidence="2 3" key="1">
    <citation type="submission" date="2013-05" db="EMBL/GenBank/DDBJ databases">
        <title>Draft genome of the parasitic nematode Anyclostoma ceylanicum.</title>
        <authorList>
            <person name="Mitreva M."/>
        </authorList>
    </citation>
    <scope>NUCLEOTIDE SEQUENCE [LARGE SCALE GENOMIC DNA]</scope>
</reference>
<dbReference type="EMBL" id="KE125622">
    <property type="protein sequence ID" value="EPB67631.1"/>
    <property type="molecule type" value="Genomic_DNA"/>
</dbReference>
<dbReference type="Pfam" id="PF00078">
    <property type="entry name" value="RVT_1"/>
    <property type="match status" value="1"/>
</dbReference>
<dbReference type="PANTHER" id="PTHR47027:SF20">
    <property type="entry name" value="REVERSE TRANSCRIPTASE-LIKE PROTEIN WITH RNA-DIRECTED DNA POLYMERASE DOMAIN"/>
    <property type="match status" value="1"/>
</dbReference>
<organism evidence="2 3">
    <name type="scientific">Ancylostoma ceylanicum</name>
    <dbReference type="NCBI Taxonomy" id="53326"/>
    <lineage>
        <taxon>Eukaryota</taxon>
        <taxon>Metazoa</taxon>
        <taxon>Ecdysozoa</taxon>
        <taxon>Nematoda</taxon>
        <taxon>Chromadorea</taxon>
        <taxon>Rhabditida</taxon>
        <taxon>Rhabditina</taxon>
        <taxon>Rhabditomorpha</taxon>
        <taxon>Strongyloidea</taxon>
        <taxon>Ancylostomatidae</taxon>
        <taxon>Ancylostomatinae</taxon>
        <taxon>Ancylostoma</taxon>
    </lineage>
</organism>
<evidence type="ECO:0000313" key="3">
    <source>
        <dbReference type="Proteomes" id="UP000054495"/>
    </source>
</evidence>
<name>A0A0D6LCQ7_9BILA</name>
<gene>
    <name evidence="2" type="ORF">ANCCEY_13280</name>
</gene>
<dbReference type="PANTHER" id="PTHR47027">
    <property type="entry name" value="REVERSE TRANSCRIPTASE DOMAIN-CONTAINING PROTEIN"/>
    <property type="match status" value="1"/>
</dbReference>
<evidence type="ECO:0000259" key="1">
    <source>
        <dbReference type="Pfam" id="PF00078"/>
    </source>
</evidence>
<sequence>MAHYFDSQQIKPSLKRDLVANIGEGKELPIKKKGLLYRAVKLRVYPDRSCANAARDLGASLTALTHYASIYDKNTMVILRSFKKDLNSDSVQQKEMFAVPHAWFWRSNVTFDSDKHGFLISSVYIRTGADRANDNPFEFYAVDFQEAVSKRDLKTAGTGFDFSEMYYNSPVRPLVAISIDWKHEHNFTTRISPFYGDITIDVRRGVRQGDTVSPKLFTATPEDVMRRLEWDYMGVRVDGRLLHHLRFADDIVLITPSISQAERMLADFDDACGKIGREVNMMNDLAPELGRRKRAVRGAYRSIEDVVKKTKNTRLPAHLFNTTQTTEIDIFSDILEGYSLKKYWLPARKRASHKLGLSLVDEASSGDLVISTISSAKRRWFNGSPSMRTPKVLQSQLRITDSKHAENKFGEAGNP</sequence>
<accession>A0A0D6LCQ7</accession>
<protein>
    <recommendedName>
        <fullName evidence="1">Reverse transcriptase domain-containing protein</fullName>
    </recommendedName>
</protein>
<dbReference type="Proteomes" id="UP000054495">
    <property type="component" value="Unassembled WGS sequence"/>
</dbReference>
<evidence type="ECO:0000313" key="2">
    <source>
        <dbReference type="EMBL" id="EPB67631.1"/>
    </source>
</evidence>
<keyword evidence="3" id="KW-1185">Reference proteome</keyword>
<feature type="domain" description="Reverse transcriptase" evidence="1">
    <location>
        <begin position="146"/>
        <end position="281"/>
    </location>
</feature>
<proteinExistence type="predicted"/>
<dbReference type="AlphaFoldDB" id="A0A0D6LCQ7"/>
<dbReference type="InterPro" id="IPR000477">
    <property type="entry name" value="RT_dom"/>
</dbReference>